<dbReference type="Proteomes" id="UP000179243">
    <property type="component" value="Unassembled WGS sequence"/>
</dbReference>
<feature type="domain" description="DUF4143" evidence="2">
    <location>
        <begin position="224"/>
        <end position="390"/>
    </location>
</feature>
<reference evidence="3 4" key="1">
    <citation type="journal article" date="2016" name="Nat. Commun.">
        <title>Thousands of microbial genomes shed light on interconnected biogeochemical processes in an aquifer system.</title>
        <authorList>
            <person name="Anantharaman K."/>
            <person name="Brown C.T."/>
            <person name="Hug L.A."/>
            <person name="Sharon I."/>
            <person name="Castelle C.J."/>
            <person name="Probst A.J."/>
            <person name="Thomas B.C."/>
            <person name="Singh A."/>
            <person name="Wilkins M.J."/>
            <person name="Karaoz U."/>
            <person name="Brodie E.L."/>
            <person name="Williams K.H."/>
            <person name="Hubbard S.S."/>
            <person name="Banfield J.F."/>
        </authorList>
    </citation>
    <scope>NUCLEOTIDE SEQUENCE [LARGE SCALE GENOMIC DNA]</scope>
</reference>
<feature type="domain" description="AAA" evidence="1">
    <location>
        <begin position="17"/>
        <end position="153"/>
    </location>
</feature>
<proteinExistence type="predicted"/>
<dbReference type="Gene3D" id="3.40.50.300">
    <property type="entry name" value="P-loop containing nucleotide triphosphate hydrolases"/>
    <property type="match status" value="1"/>
</dbReference>
<dbReference type="InterPro" id="IPR025420">
    <property type="entry name" value="DUF4143"/>
</dbReference>
<evidence type="ECO:0000313" key="4">
    <source>
        <dbReference type="Proteomes" id="UP000179243"/>
    </source>
</evidence>
<accession>A0A1F7FEL2</accession>
<dbReference type="EMBL" id="MFYX01000064">
    <property type="protein sequence ID" value="OGK05068.1"/>
    <property type="molecule type" value="Genomic_DNA"/>
</dbReference>
<dbReference type="SUPFAM" id="SSF52540">
    <property type="entry name" value="P-loop containing nucleoside triphosphate hydrolases"/>
    <property type="match status" value="1"/>
</dbReference>
<dbReference type="AlphaFoldDB" id="A0A1F7FEL2"/>
<dbReference type="PANTHER" id="PTHR33295:SF7">
    <property type="entry name" value="ATPASE"/>
    <property type="match status" value="1"/>
</dbReference>
<name>A0A1F7FEL2_UNCRA</name>
<dbReference type="InterPro" id="IPR027417">
    <property type="entry name" value="P-loop_NTPase"/>
</dbReference>
<comment type="caution">
    <text evidence="3">The sequence shown here is derived from an EMBL/GenBank/DDBJ whole genome shotgun (WGS) entry which is preliminary data.</text>
</comment>
<protein>
    <recommendedName>
        <fullName evidence="5">AAA family ATPase</fullName>
    </recommendedName>
</protein>
<dbReference type="InterPro" id="IPR041682">
    <property type="entry name" value="AAA_14"/>
</dbReference>
<evidence type="ECO:0000259" key="2">
    <source>
        <dbReference type="Pfam" id="PF13635"/>
    </source>
</evidence>
<gene>
    <name evidence="3" type="ORF">A2519_10105</name>
</gene>
<dbReference type="PANTHER" id="PTHR33295">
    <property type="entry name" value="ATPASE"/>
    <property type="match status" value="1"/>
</dbReference>
<evidence type="ECO:0008006" key="5">
    <source>
        <dbReference type="Google" id="ProtNLM"/>
    </source>
</evidence>
<evidence type="ECO:0000313" key="3">
    <source>
        <dbReference type="EMBL" id="OGK05068.1"/>
    </source>
</evidence>
<organism evidence="3 4">
    <name type="scientific">Candidatus Raymondbacteria bacterium RIFOXYD12_FULL_49_13</name>
    <dbReference type="NCBI Taxonomy" id="1817890"/>
    <lineage>
        <taxon>Bacteria</taxon>
        <taxon>Raymondiibacteriota</taxon>
    </lineage>
</organism>
<dbReference type="Pfam" id="PF13635">
    <property type="entry name" value="DUF4143"/>
    <property type="match status" value="1"/>
</dbReference>
<dbReference type="Pfam" id="PF13173">
    <property type="entry name" value="AAA_14"/>
    <property type="match status" value="1"/>
</dbReference>
<sequence>MKRLAEQRLFEWISSKNRKPLIIRGARQVGKSTVIRNFSAQHNKTLHEINLEKNLKLDTVFRKLNIADIIRELELLSNRGRIDGENSVVFLDEIQAVPSAIPALRYFFEERPDIPVVAAGSLLEFTLSREHFSMPVGRIEYLYLGPMSFQEYLMAQNEGQLIDYMQGFSVHTPPSEAAHGRLLTRLREYLLVGGMPEAVRVFTDTGRFEDAFKVHDSIIETYREDFSKYASFQDLIRLQKVFDYVPSTIGEKFKYVNINSMEKSADMRRSADLLARAGIFHHVTHSSCSGLPLQSGAKEKVFKPLFLDVGLMNDIRGIHALSAENVLSRQFMNEGKMAEQFIGQHVLYLNGTSRHPSLHYWLREEKTGGAEVDYVVSVGETIVPVEVKAGLCGSLKSLLQFAFQKKSRLCVRFDQHQPSFHPVQYALKNGDGNGHVQFNFLSLPLYMVDEFPRLVQEALAV</sequence>
<evidence type="ECO:0000259" key="1">
    <source>
        <dbReference type="Pfam" id="PF13173"/>
    </source>
</evidence>